<dbReference type="Pfam" id="PF07690">
    <property type="entry name" value="MFS_1"/>
    <property type="match status" value="1"/>
</dbReference>
<dbReference type="PANTHER" id="PTHR11360">
    <property type="entry name" value="MONOCARBOXYLATE TRANSPORTER"/>
    <property type="match status" value="1"/>
</dbReference>
<proteinExistence type="predicted"/>
<keyword evidence="3 4" id="KW-0472">Membrane</keyword>
<dbReference type="InterPro" id="IPR036259">
    <property type="entry name" value="MFS_trans_sf"/>
</dbReference>
<dbReference type="Proteomes" id="UP000198900">
    <property type="component" value="Unassembled WGS sequence"/>
</dbReference>
<evidence type="ECO:0000256" key="2">
    <source>
        <dbReference type="ARBA" id="ARBA00022989"/>
    </source>
</evidence>
<evidence type="ECO:0000313" key="6">
    <source>
        <dbReference type="EMBL" id="SDI56708.1"/>
    </source>
</evidence>
<keyword evidence="7" id="KW-1185">Reference proteome</keyword>
<feature type="transmembrane region" description="Helical" evidence="4">
    <location>
        <begin position="233"/>
        <end position="257"/>
    </location>
</feature>
<dbReference type="CDD" id="cd17355">
    <property type="entry name" value="MFS_YcxA_like"/>
    <property type="match status" value="1"/>
</dbReference>
<protein>
    <submittedName>
        <fullName evidence="6">Sugar phosphate permease</fullName>
    </submittedName>
</protein>
<dbReference type="EMBL" id="FNDI01000019">
    <property type="protein sequence ID" value="SDI56708.1"/>
    <property type="molecule type" value="Genomic_DNA"/>
</dbReference>
<feature type="transmembrane region" description="Helical" evidence="4">
    <location>
        <begin position="147"/>
        <end position="174"/>
    </location>
</feature>
<feature type="transmembrane region" description="Helical" evidence="4">
    <location>
        <begin position="115"/>
        <end position="135"/>
    </location>
</feature>
<keyword evidence="2 4" id="KW-1133">Transmembrane helix</keyword>
<dbReference type="InterPro" id="IPR011701">
    <property type="entry name" value="MFS"/>
</dbReference>
<comment type="caution">
    <text evidence="6">The sequence shown here is derived from an EMBL/GenBank/DDBJ whole genome shotgun (WGS) entry which is preliminary data.</text>
</comment>
<evidence type="ECO:0000259" key="5">
    <source>
        <dbReference type="PROSITE" id="PS50850"/>
    </source>
</evidence>
<evidence type="ECO:0000256" key="1">
    <source>
        <dbReference type="ARBA" id="ARBA00022692"/>
    </source>
</evidence>
<organism evidence="6 7">
    <name type="scientific">Paraburkholderia steynii</name>
    <dbReference type="NCBI Taxonomy" id="1245441"/>
    <lineage>
        <taxon>Bacteria</taxon>
        <taxon>Pseudomonadati</taxon>
        <taxon>Pseudomonadota</taxon>
        <taxon>Betaproteobacteria</taxon>
        <taxon>Burkholderiales</taxon>
        <taxon>Burkholderiaceae</taxon>
        <taxon>Paraburkholderia</taxon>
    </lineage>
</organism>
<name>A0A7Z7FJJ4_9BURK</name>
<dbReference type="PROSITE" id="PS50850">
    <property type="entry name" value="MFS"/>
    <property type="match status" value="1"/>
</dbReference>
<gene>
    <name evidence="6" type="ORF">SAMN04487926_11987</name>
</gene>
<feature type="transmembrane region" description="Helical" evidence="4">
    <location>
        <begin position="290"/>
        <end position="313"/>
    </location>
</feature>
<sequence>MINLVSTANDGREASWKYPGWRVAIASLVALMFGPSTVAFLSFGLFIHPIEIEFGWTRFQVSLATTIASFTLAAVSPIQGILVDRYGPRRVILTSIPLFGLGVSALYFLPPVPWIYYGVWILLPILGMGIFPMSYLRAASAWFERRLGLSIGIVNAGLGLGGTVIPFIVAFLIAHYGWRGAYLGLGVIVLVVTLPIAFLFVRDNPSAKKIEVLHTAGHSWTFSEAAVTMPFRLLSLAFFLLGVVTTALTVHQVPLLIDAGVSTARITAVLSVYGVFVILGRFFTGFVLDYLPAALILSVISFGGATAYFVYGMGVNNVMVFPCAALLGMVLGAEFDVLGYMLKRYFGIASFGKIYGAIFAIFQLGAGFGTAALPYSRQIFGGYGPGLIAFAATALAVSALMIRLHFAKEPTPRAVAMEQGPTPALE</sequence>
<dbReference type="RefSeq" id="WP_091784404.1">
    <property type="nucleotide sequence ID" value="NZ_FNDI01000019.1"/>
</dbReference>
<dbReference type="GO" id="GO:0022857">
    <property type="term" value="F:transmembrane transporter activity"/>
    <property type="evidence" value="ECO:0007669"/>
    <property type="project" value="InterPro"/>
</dbReference>
<feature type="transmembrane region" description="Helical" evidence="4">
    <location>
        <begin position="180"/>
        <end position="201"/>
    </location>
</feature>
<dbReference type="AlphaFoldDB" id="A0A7Z7FJJ4"/>
<evidence type="ECO:0000313" key="7">
    <source>
        <dbReference type="Proteomes" id="UP000198900"/>
    </source>
</evidence>
<feature type="transmembrane region" description="Helical" evidence="4">
    <location>
        <begin position="354"/>
        <end position="375"/>
    </location>
</feature>
<dbReference type="Gene3D" id="1.20.1250.20">
    <property type="entry name" value="MFS general substrate transporter like domains"/>
    <property type="match status" value="2"/>
</dbReference>
<feature type="transmembrane region" description="Helical" evidence="4">
    <location>
        <begin position="90"/>
        <end position="109"/>
    </location>
</feature>
<feature type="transmembrane region" description="Helical" evidence="4">
    <location>
        <begin position="263"/>
        <end position="283"/>
    </location>
</feature>
<feature type="domain" description="Major facilitator superfamily (MFS) profile" evidence="5">
    <location>
        <begin position="22"/>
        <end position="411"/>
    </location>
</feature>
<dbReference type="SUPFAM" id="SSF103473">
    <property type="entry name" value="MFS general substrate transporter"/>
    <property type="match status" value="1"/>
</dbReference>
<accession>A0A7Z7FJJ4</accession>
<reference evidence="6" key="1">
    <citation type="submission" date="2016-10" db="EMBL/GenBank/DDBJ databases">
        <authorList>
            <person name="Varghese N."/>
            <person name="Submissions S."/>
        </authorList>
    </citation>
    <scope>NUCLEOTIDE SEQUENCE [LARGE SCALE GENOMIC DNA]</scope>
    <source>
        <strain evidence="6">YR281</strain>
    </source>
</reference>
<evidence type="ECO:0000256" key="3">
    <source>
        <dbReference type="ARBA" id="ARBA00023136"/>
    </source>
</evidence>
<evidence type="ECO:0000256" key="4">
    <source>
        <dbReference type="SAM" id="Phobius"/>
    </source>
</evidence>
<feature type="transmembrane region" description="Helical" evidence="4">
    <location>
        <begin position="21"/>
        <end position="47"/>
    </location>
</feature>
<dbReference type="InterPro" id="IPR020846">
    <property type="entry name" value="MFS_dom"/>
</dbReference>
<feature type="transmembrane region" description="Helical" evidence="4">
    <location>
        <begin position="319"/>
        <end position="342"/>
    </location>
</feature>
<dbReference type="InterPro" id="IPR050327">
    <property type="entry name" value="Proton-linked_MCT"/>
</dbReference>
<keyword evidence="1 4" id="KW-0812">Transmembrane</keyword>
<feature type="transmembrane region" description="Helical" evidence="4">
    <location>
        <begin position="59"/>
        <end position="78"/>
    </location>
</feature>
<feature type="transmembrane region" description="Helical" evidence="4">
    <location>
        <begin position="387"/>
        <end position="406"/>
    </location>
</feature>